<dbReference type="RefSeq" id="WP_122315581.1">
    <property type="nucleotide sequence ID" value="NZ_RBRE01000039.1"/>
</dbReference>
<organism evidence="1 2">
    <name type="scientific">Pseudomonas cichorii</name>
    <dbReference type="NCBI Taxonomy" id="36746"/>
    <lineage>
        <taxon>Bacteria</taxon>
        <taxon>Pseudomonadati</taxon>
        <taxon>Pseudomonadota</taxon>
        <taxon>Gammaproteobacteria</taxon>
        <taxon>Pseudomonadales</taxon>
        <taxon>Pseudomonadaceae</taxon>
        <taxon>Pseudomonas</taxon>
    </lineage>
</organism>
<dbReference type="Proteomes" id="UP000277236">
    <property type="component" value="Unassembled WGS sequence"/>
</dbReference>
<name>A0A3M4LZU9_PSECI</name>
<dbReference type="OrthoDB" id="8776561at2"/>
<dbReference type="PROSITE" id="PS51257">
    <property type="entry name" value="PROKAR_LIPOPROTEIN"/>
    <property type="match status" value="1"/>
</dbReference>
<evidence type="ECO:0000313" key="2">
    <source>
        <dbReference type="Proteomes" id="UP000277236"/>
    </source>
</evidence>
<comment type="caution">
    <text evidence="1">The sequence shown here is derived from an EMBL/GenBank/DDBJ whole genome shotgun (WGS) entry which is preliminary data.</text>
</comment>
<sequence length="230" mass="25105">MSAVRSTLVFAFLPLFAGCQMLGLPLGSSQDAPKVSTVGMIRMQGELTGEGGQLMFKPCHEQRRYAVKDRGNTGILQEAASLADSQGKVFADLRGNFAASKAANSDGQLDLYQFYRVERPDQSCEDLNFKRLTLHANGNKPAWNVNVSGKGMVLEREGQEPLAVPYLEEQLPDGSFSVSTEANNQRIELWVAPQRCVDSVNGSVQHLTAELRVNGQSQRGCGYYGGSRND</sequence>
<gene>
    <name evidence="1" type="ORF">ALQ04_00037</name>
</gene>
<dbReference type="AlphaFoldDB" id="A0A3M4LZU9"/>
<protein>
    <submittedName>
        <fullName evidence="1">Lipoprotein</fullName>
    </submittedName>
</protein>
<dbReference type="EMBL" id="RBRE01000039">
    <property type="protein sequence ID" value="RMQ46975.1"/>
    <property type="molecule type" value="Genomic_DNA"/>
</dbReference>
<reference evidence="1 2" key="1">
    <citation type="submission" date="2018-08" db="EMBL/GenBank/DDBJ databases">
        <title>Recombination of ecologically and evolutionarily significant loci maintains genetic cohesion in the Pseudomonas syringae species complex.</title>
        <authorList>
            <person name="Dillon M."/>
            <person name="Thakur S."/>
            <person name="Almeida R.N.D."/>
            <person name="Weir B.S."/>
            <person name="Guttman D.S."/>
        </authorList>
    </citation>
    <scope>NUCLEOTIDE SEQUENCE [LARGE SCALE GENOMIC DNA]</scope>
    <source>
        <strain evidence="1 2">ICMP 3353</strain>
    </source>
</reference>
<evidence type="ECO:0000313" key="1">
    <source>
        <dbReference type="EMBL" id="RMQ46975.1"/>
    </source>
</evidence>
<accession>A0A3M4LZU9</accession>
<keyword evidence="1" id="KW-0449">Lipoprotein</keyword>
<proteinExistence type="predicted"/>